<dbReference type="Gene3D" id="2.130.10.10">
    <property type="entry name" value="YVTN repeat-like/Quinoprotein amine dehydrogenase"/>
    <property type="match status" value="3"/>
</dbReference>
<evidence type="ECO:0000259" key="4">
    <source>
        <dbReference type="Pfam" id="PF18962"/>
    </source>
</evidence>
<dbReference type="NCBIfam" id="TIGR04183">
    <property type="entry name" value="Por_Secre_tail"/>
    <property type="match status" value="1"/>
</dbReference>
<feature type="domain" description="PA" evidence="3">
    <location>
        <begin position="265"/>
        <end position="354"/>
    </location>
</feature>
<dbReference type="RefSeq" id="WP_102755675.1">
    <property type="nucleotide sequence ID" value="NZ_CP025791.1"/>
</dbReference>
<evidence type="ECO:0000256" key="2">
    <source>
        <dbReference type="ARBA" id="ARBA00023180"/>
    </source>
</evidence>
<feature type="domain" description="Secretion system C-terminal sorting" evidence="4">
    <location>
        <begin position="1224"/>
        <end position="1289"/>
    </location>
</feature>
<dbReference type="GO" id="GO:0005509">
    <property type="term" value="F:calcium ion binding"/>
    <property type="evidence" value="ECO:0007669"/>
    <property type="project" value="InterPro"/>
</dbReference>
<dbReference type="Gene3D" id="4.10.1080.10">
    <property type="entry name" value="TSP type-3 repeat"/>
    <property type="match status" value="1"/>
</dbReference>
<dbReference type="PANTHER" id="PTHR22702:SF1">
    <property type="entry name" value="PROTEASE-ASSOCIATED DOMAIN-CONTAINING PROTEIN 1"/>
    <property type="match status" value="1"/>
</dbReference>
<dbReference type="InterPro" id="IPR046450">
    <property type="entry name" value="PA_dom_sf"/>
</dbReference>
<dbReference type="Pfam" id="PF02412">
    <property type="entry name" value="TSP_3"/>
    <property type="match status" value="2"/>
</dbReference>
<dbReference type="InterPro" id="IPR026444">
    <property type="entry name" value="Secre_tail"/>
</dbReference>
<dbReference type="CDD" id="cd04818">
    <property type="entry name" value="PA_subtilisin_1"/>
    <property type="match status" value="1"/>
</dbReference>
<dbReference type="InterPro" id="IPR003137">
    <property type="entry name" value="PA_domain"/>
</dbReference>
<sequence>MKKSLILFVVSVFAVSAFVFFSNTKNANIEKLREQHASFLKSHPYNNTLKLSKKERKALRIPPNKYFEEQYLLEMNPALGRPTHEKVKKLQQELAKLRTLSRLTGKVPGEKVENRWIERGPNNVGGRTRAIMFDPNDATNEIVFAGGVSGGLWKNTNISNADSQWTRVNIPENLSISSITYDPNNTDIFYIGTGESYVNGDVNGDGLWKSVDRGNTWTKVFGGITGDSSFQSAANLTINSPGGIAGDVPYRATTNFGTSINSVITADVVLVDDGDGETSDGCVALVNGSQLNGKIALVRRGGCNFTEKAKNAQNAGAIAVIVMNNIDGDPINMGGDDATVTIPAVMISKAAGDLIESTLNTETVNVSLNPSSGGFTGVLVPGIQHINDVVVRNNAGTSEIYVAAADAFYKDANTNTFLGGPEFGLYKSTDGGSNWSEISLTLTSNGNKYVPNDIEIGSDNKVWVTTTNSVIFGDGGGTVLSSADGIIFTKVHEISGAQRTQIALSATDAQKVYVLAEGNNSEPVIIEKTTNGFATSTKLDLPNDADSGVPENDFTRGQAFYDLMISVDPVNDEIVYTGGIDLFKTTNGGTSWDQISKWTEGTGSNPLKDLNVPLVHADQHNVAYGNSDNNKVLFANDGGVYYSNDAGTTISARNKGYNTAQFYTVGVGPLSAYNNQDFFLAGAQDNGTQLFQDSNKTQPDESFEVAGGDGAHCFFDQDGTDHYFIGNIFYNQFVFLFDYDLGEYITINSEDSDNGSFINPQALDSNLDILYSNYSSGTNNIIKRYSKIKSESTVTKNNLTNDLLTARPTALTVSPYTVSSSKLFVGTILGKVLKVVNANGGSPVWSDITGASFVGSVSDIELGANENEIFVTMHNYGVTNIWYTNDGGSNWERKDGDLPDMPVKTILQNPLNYEEVIIGTDLGVWFTNNFSSATPTWNQAYNGMSNVKVTDLDLRDDNMVFASTYGRGVFSGLFEIDPAGDLDGDGVLNGVDICPQVANADQADSDNNGIGDVCQDTDKDSVIDIDDNCPETSNIDQKDADGNGIGDVCDVSYTNPDNITLEIVSETCPGLDNGKVVVSVKETAVAYTLTLTGNGLNLTQALTTTHTFEDIAVGSYSLCVDVNGTSFQQCFEITIVQAEALEAVFDKSTKNNTSEVTSVTINQGTPPFTVVFNGNTIRTTSERTFEIETLKSGVLEIFTSKACEGVASTVINSENDFSQLVASPNPVIENLTVTLPSIKESQIPIQIHNINGKLLLSKTINKGDSNFIKIPFQEFGKGVYFVRINIEKPVVFKIIK</sequence>
<dbReference type="GO" id="GO:0007155">
    <property type="term" value="P:cell adhesion"/>
    <property type="evidence" value="ECO:0007669"/>
    <property type="project" value="InterPro"/>
</dbReference>
<dbReference type="Gene3D" id="3.50.30.30">
    <property type="match status" value="1"/>
</dbReference>
<reference evidence="5 6" key="1">
    <citation type="submission" date="2018-01" db="EMBL/GenBank/DDBJ databases">
        <title>Complete genome sequence of Flavivirga eckloniae ECD14 isolated from seaweed Ecklonia cava.</title>
        <authorList>
            <person name="Lee J.H."/>
            <person name="Baik K.S."/>
            <person name="Seong C.N."/>
        </authorList>
    </citation>
    <scope>NUCLEOTIDE SEQUENCE [LARGE SCALE GENOMIC DNA]</scope>
    <source>
        <strain evidence="5 6">ECD14</strain>
    </source>
</reference>
<dbReference type="SUPFAM" id="SSF52025">
    <property type="entry name" value="PA domain"/>
    <property type="match status" value="1"/>
</dbReference>
<dbReference type="InterPro" id="IPR028974">
    <property type="entry name" value="TSP_type-3_rpt"/>
</dbReference>
<dbReference type="Pfam" id="PF18962">
    <property type="entry name" value="Por_Secre_tail"/>
    <property type="match status" value="1"/>
</dbReference>
<dbReference type="Proteomes" id="UP000235826">
    <property type="component" value="Chromosome"/>
</dbReference>
<dbReference type="SUPFAM" id="SSF103647">
    <property type="entry name" value="TSP type-3 repeat"/>
    <property type="match status" value="1"/>
</dbReference>
<keyword evidence="1" id="KW-0732">Signal</keyword>
<dbReference type="EMBL" id="CP025791">
    <property type="protein sequence ID" value="AUP79020.1"/>
    <property type="molecule type" value="Genomic_DNA"/>
</dbReference>
<keyword evidence="2" id="KW-0325">Glycoprotein</keyword>
<dbReference type="OrthoDB" id="9757947at2"/>
<name>A0A2K9PPK8_9FLAO</name>
<dbReference type="SUPFAM" id="SSF110296">
    <property type="entry name" value="Oligoxyloglucan reducing end-specific cellobiohydrolase"/>
    <property type="match status" value="1"/>
</dbReference>
<dbReference type="InterPro" id="IPR015943">
    <property type="entry name" value="WD40/YVTN_repeat-like_dom_sf"/>
</dbReference>
<evidence type="ECO:0000313" key="5">
    <source>
        <dbReference type="EMBL" id="AUP79020.1"/>
    </source>
</evidence>
<dbReference type="PANTHER" id="PTHR22702">
    <property type="entry name" value="PROTEASE-ASSOCIATED DOMAIN-CONTAINING PROTEIN"/>
    <property type="match status" value="1"/>
</dbReference>
<proteinExistence type="predicted"/>
<dbReference type="PROSITE" id="PS51234">
    <property type="entry name" value="TSP3"/>
    <property type="match status" value="1"/>
</dbReference>
<protein>
    <submittedName>
        <fullName evidence="5">Uncharacterized protein</fullName>
    </submittedName>
</protein>
<evidence type="ECO:0000256" key="1">
    <source>
        <dbReference type="ARBA" id="ARBA00022729"/>
    </source>
</evidence>
<evidence type="ECO:0000259" key="3">
    <source>
        <dbReference type="Pfam" id="PF02225"/>
    </source>
</evidence>
<accession>A0A2K9PPK8</accession>
<dbReference type="KEGG" id="fek:C1H87_10050"/>
<dbReference type="InterPro" id="IPR036278">
    <property type="entry name" value="Sialidase_sf"/>
</dbReference>
<dbReference type="InterPro" id="IPR003367">
    <property type="entry name" value="Thrombospondin_3-like_rpt"/>
</dbReference>
<evidence type="ECO:0000313" key="6">
    <source>
        <dbReference type="Proteomes" id="UP000235826"/>
    </source>
</evidence>
<gene>
    <name evidence="5" type="ORF">C1H87_10050</name>
</gene>
<dbReference type="SUPFAM" id="SSF50939">
    <property type="entry name" value="Sialidases"/>
    <property type="match status" value="1"/>
</dbReference>
<keyword evidence="6" id="KW-1185">Reference proteome</keyword>
<organism evidence="5 6">
    <name type="scientific">Flavivirga eckloniae</name>
    <dbReference type="NCBI Taxonomy" id="1803846"/>
    <lineage>
        <taxon>Bacteria</taxon>
        <taxon>Pseudomonadati</taxon>
        <taxon>Bacteroidota</taxon>
        <taxon>Flavobacteriia</taxon>
        <taxon>Flavobacteriales</taxon>
        <taxon>Flavobacteriaceae</taxon>
        <taxon>Flavivirga</taxon>
    </lineage>
</organism>
<dbReference type="Pfam" id="PF02225">
    <property type="entry name" value="PA"/>
    <property type="match status" value="1"/>
</dbReference>
<dbReference type="InterPro" id="IPR017897">
    <property type="entry name" value="Thrombospondin_3_rpt"/>
</dbReference>